<protein>
    <submittedName>
        <fullName evidence="3">Uncharacterized protein</fullName>
    </submittedName>
</protein>
<feature type="transmembrane region" description="Helical" evidence="2">
    <location>
        <begin position="51"/>
        <end position="69"/>
    </location>
</feature>
<feature type="transmembrane region" description="Helical" evidence="2">
    <location>
        <begin position="27"/>
        <end position="44"/>
    </location>
</feature>
<gene>
    <name evidence="3" type="ORF">SacxiDRAFT_2138</name>
</gene>
<feature type="compositionally biased region" description="Basic residues" evidence="1">
    <location>
        <begin position="140"/>
        <end position="150"/>
    </location>
</feature>
<dbReference type="AlphaFoldDB" id="I0V2L7"/>
<keyword evidence="2" id="KW-0472">Membrane</keyword>
<reference evidence="3 4" key="1">
    <citation type="submission" date="2012-01" db="EMBL/GenBank/DDBJ databases">
        <title>Improved High-Quality Draft sequence of Saccharomonospora xinjiangensis XJ-54.</title>
        <authorList>
            <consortium name="US DOE Joint Genome Institute"/>
            <person name="Lucas S."/>
            <person name="Han J."/>
            <person name="Lapidus A."/>
            <person name="Cheng J.-F."/>
            <person name="Goodwin L."/>
            <person name="Pitluck S."/>
            <person name="Peters L."/>
            <person name="Mikhailova N."/>
            <person name="Teshima H."/>
            <person name="Detter J.C."/>
            <person name="Han C."/>
            <person name="Tapia R."/>
            <person name="Land M."/>
            <person name="Hauser L."/>
            <person name="Kyrpides N."/>
            <person name="Ivanova N."/>
            <person name="Pagani I."/>
            <person name="Brambilla E.-M."/>
            <person name="Klenk H.-P."/>
            <person name="Woyke T."/>
        </authorList>
    </citation>
    <scope>NUCLEOTIDE SEQUENCE [LARGE SCALE GENOMIC DNA]</scope>
    <source>
        <strain evidence="3 4">XJ-54</strain>
    </source>
</reference>
<evidence type="ECO:0000256" key="1">
    <source>
        <dbReference type="SAM" id="MobiDB-lite"/>
    </source>
</evidence>
<accession>I0V2L7</accession>
<dbReference type="Proteomes" id="UP000004691">
    <property type="component" value="Unassembled WGS sequence"/>
</dbReference>
<proteinExistence type="predicted"/>
<feature type="transmembrane region" description="Helical" evidence="2">
    <location>
        <begin position="81"/>
        <end position="103"/>
    </location>
</feature>
<dbReference type="eggNOG" id="ENOG5031K6M">
    <property type="taxonomic scope" value="Bacteria"/>
</dbReference>
<dbReference type="EMBL" id="JH636049">
    <property type="protein sequence ID" value="EID54370.1"/>
    <property type="molecule type" value="Genomic_DNA"/>
</dbReference>
<evidence type="ECO:0000313" key="4">
    <source>
        <dbReference type="Proteomes" id="UP000004691"/>
    </source>
</evidence>
<organism evidence="3 4">
    <name type="scientific">Saccharomonospora xinjiangensis XJ-54</name>
    <dbReference type="NCBI Taxonomy" id="882086"/>
    <lineage>
        <taxon>Bacteria</taxon>
        <taxon>Bacillati</taxon>
        <taxon>Actinomycetota</taxon>
        <taxon>Actinomycetes</taxon>
        <taxon>Pseudonocardiales</taxon>
        <taxon>Pseudonocardiaceae</taxon>
        <taxon>Saccharomonospora</taxon>
    </lineage>
</organism>
<evidence type="ECO:0000256" key="2">
    <source>
        <dbReference type="SAM" id="Phobius"/>
    </source>
</evidence>
<keyword evidence="2" id="KW-1133">Transmembrane helix</keyword>
<feature type="compositionally biased region" description="Pro residues" evidence="1">
    <location>
        <begin position="130"/>
        <end position="139"/>
    </location>
</feature>
<name>I0V2L7_9PSEU</name>
<keyword evidence="2" id="KW-0812">Transmembrane</keyword>
<dbReference type="STRING" id="882086.SacxiDRAFT_2138"/>
<evidence type="ECO:0000313" key="3">
    <source>
        <dbReference type="EMBL" id="EID54370.1"/>
    </source>
</evidence>
<dbReference type="HOGENOM" id="CLU_1546510_0_0_11"/>
<feature type="region of interest" description="Disordered" evidence="1">
    <location>
        <begin position="130"/>
        <end position="156"/>
    </location>
</feature>
<keyword evidence="4" id="KW-1185">Reference proteome</keyword>
<sequence>MRVTAVTATVVVLSAIAHLVGGAPVDASTLVAGSLIVLPSVFVVSRRRLSFRTLSLLLLSGQVVLHHVFTAAGRHHEAEAISLWSPGMAGAHLVATGITAMWLTRGERLLWAVWSWLSRAVAAAIRLPSPAGPASPPRPRGQRRGSRARRGLVSAASRRGPPWIVSFRAAVSG</sequence>